<dbReference type="Proteomes" id="UP001293791">
    <property type="component" value="Unassembled WGS sequence"/>
</dbReference>
<dbReference type="EMBL" id="JARGYT010000024">
    <property type="protein sequence ID" value="MDZ5762164.1"/>
    <property type="molecule type" value="Genomic_DNA"/>
</dbReference>
<name>A0ABU5L7R2_9RICK</name>
<accession>A0ABU5L7R2</accession>
<evidence type="ECO:0000313" key="1">
    <source>
        <dbReference type="EMBL" id="MDZ5762164.1"/>
    </source>
</evidence>
<dbReference type="InterPro" id="IPR010466">
    <property type="entry name" value="DUF1058"/>
</dbReference>
<dbReference type="Gene3D" id="2.30.30.40">
    <property type="entry name" value="SH3 Domains"/>
    <property type="match status" value="1"/>
</dbReference>
<organism evidence="1 2">
    <name type="scientific">Candidatus Cyrtobacter comes</name>
    <dbReference type="NCBI Taxonomy" id="675776"/>
    <lineage>
        <taxon>Bacteria</taxon>
        <taxon>Pseudomonadati</taxon>
        <taxon>Pseudomonadota</taxon>
        <taxon>Alphaproteobacteria</taxon>
        <taxon>Rickettsiales</taxon>
        <taxon>Candidatus Midichloriaceae</taxon>
        <taxon>Candidatus Cyrtobacter</taxon>
    </lineage>
</organism>
<gene>
    <name evidence="1" type="ORF">Cyrtocomes_00535</name>
</gene>
<dbReference type="RefSeq" id="WP_322497643.1">
    <property type="nucleotide sequence ID" value="NZ_JARGYT010000024.1"/>
</dbReference>
<protein>
    <submittedName>
        <fullName evidence="1">SH3 domain-containing protein</fullName>
    </submittedName>
</protein>
<proteinExistence type="predicted"/>
<keyword evidence="2" id="KW-1185">Reference proteome</keyword>
<sequence>MSYFIQLTAFILTSCLFYESAFSLHVPRFVTLKSNITNLRVGPGMQYPIKATYECKNMPLIVIDEQDGWIMAKDVDNKEGWVHSSGIKSARFAITTANGKISLYRLPKQNARIMSILEKGLIMQVKKCNKDWCLLYDENIKGWILKTNIWGVFKDEVFGKGLQ</sequence>
<evidence type="ECO:0000313" key="2">
    <source>
        <dbReference type="Proteomes" id="UP001293791"/>
    </source>
</evidence>
<reference evidence="1 2" key="1">
    <citation type="submission" date="2023-02" db="EMBL/GenBank/DDBJ databases">
        <title>Host association and intracellularity evolved multiple times independently in the Rickettsiales.</title>
        <authorList>
            <person name="Castelli M."/>
            <person name="Nardi T."/>
            <person name="Gammuto L."/>
            <person name="Bellinzona G."/>
            <person name="Sabaneyeva E."/>
            <person name="Potekhin A."/>
            <person name="Serra V."/>
            <person name="Petroni G."/>
            <person name="Sassera D."/>
        </authorList>
    </citation>
    <scope>NUCLEOTIDE SEQUENCE [LARGE SCALE GENOMIC DNA]</scope>
    <source>
        <strain evidence="1 2">BOD18</strain>
    </source>
</reference>
<dbReference type="Pfam" id="PF06347">
    <property type="entry name" value="SH3_4"/>
    <property type="match status" value="2"/>
</dbReference>
<comment type="caution">
    <text evidence="1">The sequence shown here is derived from an EMBL/GenBank/DDBJ whole genome shotgun (WGS) entry which is preliminary data.</text>
</comment>